<evidence type="ECO:0000313" key="3">
    <source>
        <dbReference type="Proteomes" id="UP000030746"/>
    </source>
</evidence>
<protein>
    <submittedName>
        <fullName evidence="2">Uncharacterized protein</fullName>
    </submittedName>
</protein>
<evidence type="ECO:0000256" key="1">
    <source>
        <dbReference type="SAM" id="MobiDB-lite"/>
    </source>
</evidence>
<dbReference type="HOGENOM" id="CLU_683878_0_0_1"/>
<name>V4AEE3_LOTGI</name>
<evidence type="ECO:0000313" key="2">
    <source>
        <dbReference type="EMBL" id="ESO93505.1"/>
    </source>
</evidence>
<accession>V4AEE3</accession>
<feature type="region of interest" description="Disordered" evidence="1">
    <location>
        <begin position="287"/>
        <end position="308"/>
    </location>
</feature>
<feature type="region of interest" description="Disordered" evidence="1">
    <location>
        <begin position="383"/>
        <end position="403"/>
    </location>
</feature>
<dbReference type="KEGG" id="lgi:LOTGIDRAFT_232587"/>
<dbReference type="CTD" id="20248979"/>
<feature type="compositionally biased region" description="Acidic residues" evidence="1">
    <location>
        <begin position="392"/>
        <end position="403"/>
    </location>
</feature>
<proteinExistence type="predicted"/>
<gene>
    <name evidence="2" type="ORF">LOTGIDRAFT_232587</name>
</gene>
<dbReference type="AlphaFoldDB" id="V4AEE3"/>
<organism evidence="2 3">
    <name type="scientific">Lottia gigantea</name>
    <name type="common">Giant owl limpet</name>
    <dbReference type="NCBI Taxonomy" id="225164"/>
    <lineage>
        <taxon>Eukaryota</taxon>
        <taxon>Metazoa</taxon>
        <taxon>Spiralia</taxon>
        <taxon>Lophotrochozoa</taxon>
        <taxon>Mollusca</taxon>
        <taxon>Gastropoda</taxon>
        <taxon>Patellogastropoda</taxon>
        <taxon>Lottioidea</taxon>
        <taxon>Lottiidae</taxon>
        <taxon>Lottia</taxon>
    </lineage>
</organism>
<dbReference type="RefSeq" id="XP_009055706.1">
    <property type="nucleotide sequence ID" value="XM_009057458.1"/>
</dbReference>
<dbReference type="EMBL" id="KB201891">
    <property type="protein sequence ID" value="ESO93505.1"/>
    <property type="molecule type" value="Genomic_DNA"/>
</dbReference>
<dbReference type="OrthoDB" id="6158076at2759"/>
<sequence length="403" mass="46676">MEYVESKVDYYSREMVLAEELYQERMHRLLNMSKEVSRFDRMLRKRNQCLQTQLDVTIKIYDKEYKMCRSKANNEIRECNKMYRNIQGIYPGLESYSHPDIRSMVLAQEKKQKQAKFNMHKKLNRGSRFTVGDSRHIARMNHSQIQTNMYSTYTAANQSLESEKSEETAEDINDIIQQNEERRIADEQIIRERDGRQRSQAWVRQGSYCLSNGEDVQENEHPITALVRSMRQRIYSAPATRKVQFPSNGHRRFHHRPQTAIGVVEEAGNTNPKTAAIGRLNGEIETPPTFKSSARPPHLTSGHRDSVTENDLSPEILARIRLDNSKTEEFVKRPKSAPPNYELLGKSPALPRQQVAGIMAELESRRAATRSLIEKSRIIQKQVKRITADQGIESDSESEDVKH</sequence>
<dbReference type="GeneID" id="20248979"/>
<dbReference type="Proteomes" id="UP000030746">
    <property type="component" value="Unassembled WGS sequence"/>
</dbReference>
<reference evidence="2 3" key="1">
    <citation type="journal article" date="2013" name="Nature">
        <title>Insights into bilaterian evolution from three spiralian genomes.</title>
        <authorList>
            <person name="Simakov O."/>
            <person name="Marletaz F."/>
            <person name="Cho S.J."/>
            <person name="Edsinger-Gonzales E."/>
            <person name="Havlak P."/>
            <person name="Hellsten U."/>
            <person name="Kuo D.H."/>
            <person name="Larsson T."/>
            <person name="Lv J."/>
            <person name="Arendt D."/>
            <person name="Savage R."/>
            <person name="Osoegawa K."/>
            <person name="de Jong P."/>
            <person name="Grimwood J."/>
            <person name="Chapman J.A."/>
            <person name="Shapiro H."/>
            <person name="Aerts A."/>
            <person name="Otillar R.P."/>
            <person name="Terry A.Y."/>
            <person name="Boore J.L."/>
            <person name="Grigoriev I.V."/>
            <person name="Lindberg D.R."/>
            <person name="Seaver E.C."/>
            <person name="Weisblat D.A."/>
            <person name="Putnam N.H."/>
            <person name="Rokhsar D.S."/>
        </authorList>
    </citation>
    <scope>NUCLEOTIDE SEQUENCE [LARGE SCALE GENOMIC DNA]</scope>
</reference>
<keyword evidence="3" id="KW-1185">Reference proteome</keyword>